<protein>
    <recommendedName>
        <fullName evidence="1">AMMECR1 domain-containing protein</fullName>
    </recommendedName>
</protein>
<sequence>MAVVGISGYAVYAFDVLVAHLEGRAPVTLAQCLAAVPGSPPLTGKSPLFVTWNTIAKDGDASLRGCIGTFQEEELESGVASYSLTAALEDPRFRPIQKRELPHLECGVTILKNFESAANPMDWEIGVHGIKGVFTHRGRRTSATFLPDVAVEQGWDKETTLVYLADKANAHPDSTISLTRYQGEKSAIRYEEYLDILKQIDARE</sequence>
<evidence type="ECO:0000313" key="2">
    <source>
        <dbReference type="EMBL" id="ANB11219.1"/>
    </source>
</evidence>
<gene>
    <name evidence="2" type="ORF">AWJ20_4021</name>
</gene>
<dbReference type="SUPFAM" id="SSF143447">
    <property type="entry name" value="AMMECR1-like"/>
    <property type="match status" value="1"/>
</dbReference>
<dbReference type="GeneID" id="30036108"/>
<dbReference type="PROSITE" id="PS51112">
    <property type="entry name" value="AMMECR1"/>
    <property type="match status" value="1"/>
</dbReference>
<dbReference type="InterPro" id="IPR027485">
    <property type="entry name" value="AMMECR1_N"/>
</dbReference>
<dbReference type="RefSeq" id="XP_018733696.1">
    <property type="nucleotide sequence ID" value="XM_018881070.1"/>
</dbReference>
<proteinExistence type="predicted"/>
<dbReference type="KEGG" id="slb:AWJ20_4021"/>
<dbReference type="AlphaFoldDB" id="A0A167C4W0"/>
<dbReference type="InterPro" id="IPR023473">
    <property type="entry name" value="AMMECR1"/>
</dbReference>
<reference evidence="2 3" key="1">
    <citation type="submission" date="2016-02" db="EMBL/GenBank/DDBJ databases">
        <title>Complete genome sequence and transcriptome regulation of the pentose utilising yeast Sugiyamaella lignohabitans.</title>
        <authorList>
            <person name="Bellasio M."/>
            <person name="Peymann A."/>
            <person name="Valli M."/>
            <person name="Sipitzky M."/>
            <person name="Graf A."/>
            <person name="Sauer M."/>
            <person name="Marx H."/>
            <person name="Mattanovich D."/>
        </authorList>
    </citation>
    <scope>NUCLEOTIDE SEQUENCE [LARGE SCALE GENOMIC DNA]</scope>
    <source>
        <strain evidence="2 3">CBS 10342</strain>
    </source>
</reference>
<dbReference type="Gene3D" id="3.30.700.20">
    <property type="entry name" value="Hypothetical protein ph0010, domain 1"/>
    <property type="match status" value="1"/>
</dbReference>
<keyword evidence="3" id="KW-1185">Reference proteome</keyword>
<dbReference type="Proteomes" id="UP000189580">
    <property type="component" value="Chromosome c"/>
</dbReference>
<dbReference type="PANTHER" id="PTHR13016">
    <property type="entry name" value="AMMECR1 HOMOLOG"/>
    <property type="match status" value="1"/>
</dbReference>
<dbReference type="PANTHER" id="PTHR13016:SF0">
    <property type="entry name" value="AMME SYNDROME CANDIDATE GENE 1 PROTEIN"/>
    <property type="match status" value="1"/>
</dbReference>
<evidence type="ECO:0000259" key="1">
    <source>
        <dbReference type="PROSITE" id="PS51112"/>
    </source>
</evidence>
<accession>A0A167C4W0</accession>
<dbReference type="Pfam" id="PF01871">
    <property type="entry name" value="AMMECR1"/>
    <property type="match status" value="1"/>
</dbReference>
<feature type="domain" description="AMMECR1" evidence="1">
    <location>
        <begin position="1"/>
        <end position="197"/>
    </location>
</feature>
<organism evidence="2 3">
    <name type="scientific">Sugiyamaella lignohabitans</name>
    <dbReference type="NCBI Taxonomy" id="796027"/>
    <lineage>
        <taxon>Eukaryota</taxon>
        <taxon>Fungi</taxon>
        <taxon>Dikarya</taxon>
        <taxon>Ascomycota</taxon>
        <taxon>Saccharomycotina</taxon>
        <taxon>Dipodascomycetes</taxon>
        <taxon>Dipodascales</taxon>
        <taxon>Trichomonascaceae</taxon>
        <taxon>Sugiyamaella</taxon>
    </lineage>
</organism>
<dbReference type="InterPro" id="IPR002733">
    <property type="entry name" value="AMMECR1_domain"/>
</dbReference>
<dbReference type="NCBIfam" id="TIGR00296">
    <property type="entry name" value="TIGR00296 family protein"/>
    <property type="match status" value="1"/>
</dbReference>
<evidence type="ECO:0000313" key="3">
    <source>
        <dbReference type="Proteomes" id="UP000189580"/>
    </source>
</evidence>
<dbReference type="InterPro" id="IPR036071">
    <property type="entry name" value="AMMECR1_dom_sf"/>
</dbReference>
<name>A0A167C4W0_9ASCO</name>
<dbReference type="OrthoDB" id="24630at2759"/>
<dbReference type="EMBL" id="CP014500">
    <property type="protein sequence ID" value="ANB11219.1"/>
    <property type="molecule type" value="Genomic_DNA"/>
</dbReference>